<dbReference type="AlphaFoldDB" id="A0A5J4VEJ0"/>
<evidence type="ECO:0000256" key="1">
    <source>
        <dbReference type="SAM" id="MobiDB-lite"/>
    </source>
</evidence>
<comment type="caution">
    <text evidence="2">The sequence shown here is derived from an EMBL/GenBank/DDBJ whole genome shotgun (WGS) entry which is preliminary data.</text>
</comment>
<evidence type="ECO:0000313" key="2">
    <source>
        <dbReference type="EMBL" id="KAA6380957.1"/>
    </source>
</evidence>
<proteinExistence type="predicted"/>
<feature type="region of interest" description="Disordered" evidence="1">
    <location>
        <begin position="201"/>
        <end position="288"/>
    </location>
</feature>
<evidence type="ECO:0000313" key="3">
    <source>
        <dbReference type="Proteomes" id="UP000324800"/>
    </source>
</evidence>
<feature type="compositionally biased region" description="Acidic residues" evidence="1">
    <location>
        <begin position="210"/>
        <end position="219"/>
    </location>
</feature>
<protein>
    <submittedName>
        <fullName evidence="2">Uncharacterized protein</fullName>
    </submittedName>
</protein>
<accession>A0A5J4VEJ0</accession>
<name>A0A5J4VEJ0_9EUKA</name>
<gene>
    <name evidence="2" type="ORF">EZS28_023517</name>
</gene>
<feature type="compositionally biased region" description="Acidic residues" evidence="1">
    <location>
        <begin position="279"/>
        <end position="288"/>
    </location>
</feature>
<dbReference type="Proteomes" id="UP000324800">
    <property type="component" value="Unassembled WGS sequence"/>
</dbReference>
<dbReference type="EMBL" id="SNRW01007613">
    <property type="protein sequence ID" value="KAA6380957.1"/>
    <property type="molecule type" value="Genomic_DNA"/>
</dbReference>
<sequence length="288" mass="33629">MSKSEQVQQTDSLEVLKDKYHIVFMSFALLTEFTQYWYEYIIAVPNFIQSLINLTKYKRAPHETELDLDEKDVRTRSVFFLGKLWNTKDKKLQQDLILNMDYIQALMEPIGLASGSNEQYEKMIFNAIFLFHDVLGTFRGVNYQRSDSVLLKIVEEEIEEQGCADEIESALYFNHEVVQQKAIKDPELNQYIYEAEKVNEQEEAVHEDNGEQQEEEINNEGEKNENETTEKEKEGNSKGIVESEIKEKEKEGNSKGIVESEIKEKEKQGNSKRIVESETKEEEIKDEN</sequence>
<reference evidence="2 3" key="1">
    <citation type="submission" date="2019-03" db="EMBL/GenBank/DDBJ databases">
        <title>Single cell metagenomics reveals metabolic interactions within the superorganism composed of flagellate Streblomastix strix and complex community of Bacteroidetes bacteria on its surface.</title>
        <authorList>
            <person name="Treitli S.C."/>
            <person name="Kolisko M."/>
            <person name="Husnik F."/>
            <person name="Keeling P."/>
            <person name="Hampl V."/>
        </authorList>
    </citation>
    <scope>NUCLEOTIDE SEQUENCE [LARGE SCALE GENOMIC DNA]</scope>
    <source>
        <strain evidence="2">ST1C</strain>
    </source>
</reference>
<feature type="compositionally biased region" description="Basic and acidic residues" evidence="1">
    <location>
        <begin position="220"/>
        <end position="278"/>
    </location>
</feature>
<organism evidence="2 3">
    <name type="scientific">Streblomastix strix</name>
    <dbReference type="NCBI Taxonomy" id="222440"/>
    <lineage>
        <taxon>Eukaryota</taxon>
        <taxon>Metamonada</taxon>
        <taxon>Preaxostyla</taxon>
        <taxon>Oxymonadida</taxon>
        <taxon>Streblomastigidae</taxon>
        <taxon>Streblomastix</taxon>
    </lineage>
</organism>